<evidence type="ECO:0000313" key="2">
    <source>
        <dbReference type="EMBL" id="KAH7061369.1"/>
    </source>
</evidence>
<feature type="region of interest" description="Disordered" evidence="1">
    <location>
        <begin position="1"/>
        <end position="25"/>
    </location>
</feature>
<accession>A0ABQ8GRQ2</accession>
<keyword evidence="3" id="KW-1185">Reference proteome</keyword>
<feature type="region of interest" description="Disordered" evidence="1">
    <location>
        <begin position="234"/>
        <end position="259"/>
    </location>
</feature>
<dbReference type="Proteomes" id="UP000774617">
    <property type="component" value="Unassembled WGS sequence"/>
</dbReference>
<sequence length="259" mass="28479">MCLSCRGRNGPASRGSPGPQAHGSGKLTCRIRCRTCCGHTAAPRATTQQWGSTSDLHHCPRHPMQPRAPAQPRFAAGMRRCWPHSQCPAAQACSWLQGRPPRRRAASEPSFCRRAGNYTGPIPYTYFQPVLLPRRASGACCAASARPRDTRGSGDRGRRRLLPCLCNALLFSDRQHFDEQTRMWVGESSEADPTLRVQSKTPILCAPAPETSLAARAPPRRPDDPATRCVRSATLEEREGEGARPHWCTPQSAWPPLRG</sequence>
<dbReference type="EMBL" id="JAGTJR010000004">
    <property type="protein sequence ID" value="KAH7061369.1"/>
    <property type="molecule type" value="Genomic_DNA"/>
</dbReference>
<evidence type="ECO:0000256" key="1">
    <source>
        <dbReference type="SAM" id="MobiDB-lite"/>
    </source>
</evidence>
<name>A0ABQ8GRQ2_9PEZI</name>
<organism evidence="2 3">
    <name type="scientific">Macrophomina phaseolina</name>
    <dbReference type="NCBI Taxonomy" id="35725"/>
    <lineage>
        <taxon>Eukaryota</taxon>
        <taxon>Fungi</taxon>
        <taxon>Dikarya</taxon>
        <taxon>Ascomycota</taxon>
        <taxon>Pezizomycotina</taxon>
        <taxon>Dothideomycetes</taxon>
        <taxon>Dothideomycetes incertae sedis</taxon>
        <taxon>Botryosphaeriales</taxon>
        <taxon>Botryosphaeriaceae</taxon>
        <taxon>Macrophomina</taxon>
    </lineage>
</organism>
<proteinExistence type="predicted"/>
<protein>
    <submittedName>
        <fullName evidence="2">Uncharacterized protein</fullName>
    </submittedName>
</protein>
<comment type="caution">
    <text evidence="2">The sequence shown here is derived from an EMBL/GenBank/DDBJ whole genome shotgun (WGS) entry which is preliminary data.</text>
</comment>
<reference evidence="2 3" key="1">
    <citation type="journal article" date="2021" name="Nat. Commun.">
        <title>Genetic determinants of endophytism in the Arabidopsis root mycobiome.</title>
        <authorList>
            <person name="Mesny F."/>
            <person name="Miyauchi S."/>
            <person name="Thiergart T."/>
            <person name="Pickel B."/>
            <person name="Atanasova L."/>
            <person name="Karlsson M."/>
            <person name="Huettel B."/>
            <person name="Barry K.W."/>
            <person name="Haridas S."/>
            <person name="Chen C."/>
            <person name="Bauer D."/>
            <person name="Andreopoulos W."/>
            <person name="Pangilinan J."/>
            <person name="LaButti K."/>
            <person name="Riley R."/>
            <person name="Lipzen A."/>
            <person name="Clum A."/>
            <person name="Drula E."/>
            <person name="Henrissat B."/>
            <person name="Kohler A."/>
            <person name="Grigoriev I.V."/>
            <person name="Martin F.M."/>
            <person name="Hacquard S."/>
        </authorList>
    </citation>
    <scope>NUCLEOTIDE SEQUENCE [LARGE SCALE GENOMIC DNA]</scope>
    <source>
        <strain evidence="2 3">MPI-SDFR-AT-0080</strain>
    </source>
</reference>
<feature type="compositionally biased region" description="Basic and acidic residues" evidence="1">
    <location>
        <begin position="234"/>
        <end position="244"/>
    </location>
</feature>
<evidence type="ECO:0000313" key="3">
    <source>
        <dbReference type="Proteomes" id="UP000774617"/>
    </source>
</evidence>
<gene>
    <name evidence="2" type="ORF">B0J12DRAFT_291569</name>
</gene>